<dbReference type="GO" id="GO:0016740">
    <property type="term" value="F:transferase activity"/>
    <property type="evidence" value="ECO:0007669"/>
    <property type="project" value="UniProtKB-KW"/>
</dbReference>
<evidence type="ECO:0000313" key="2">
    <source>
        <dbReference type="EMBL" id="KAK0522729.1"/>
    </source>
</evidence>
<gene>
    <name evidence="2" type="ORF">OC842_006381</name>
</gene>
<dbReference type="PANTHER" id="PTHR31896:SF64">
    <property type="entry name" value="TRICHOTHECENE 3-O-ACETYLTRANSFERASE"/>
    <property type="match status" value="1"/>
</dbReference>
<dbReference type="PANTHER" id="PTHR31896">
    <property type="entry name" value="FAMILY REGULATORY PROTEIN, PUTATIVE (AFU_ORTHOLOGUE AFUA_3G14730)-RELATED"/>
    <property type="match status" value="1"/>
</dbReference>
<reference evidence="2" key="1">
    <citation type="journal article" date="2023" name="PhytoFront">
        <title>Draft Genome Resources of Seven Strains of Tilletia horrida, Causal Agent of Kernel Smut of Rice.</title>
        <authorList>
            <person name="Khanal S."/>
            <person name="Antony Babu S."/>
            <person name="Zhou X.G."/>
        </authorList>
    </citation>
    <scope>NUCLEOTIDE SEQUENCE</scope>
    <source>
        <strain evidence="2">TX3</strain>
    </source>
</reference>
<proteinExistence type="predicted"/>
<dbReference type="Gene3D" id="3.30.559.10">
    <property type="entry name" value="Chloramphenicol acetyltransferase-like domain"/>
    <property type="match status" value="2"/>
</dbReference>
<dbReference type="AlphaFoldDB" id="A0AAN6G8B6"/>
<protein>
    <submittedName>
        <fullName evidence="2">Uncharacterized protein</fullName>
    </submittedName>
</protein>
<accession>A0AAN6G8B6</accession>
<keyword evidence="1" id="KW-0808">Transferase</keyword>
<keyword evidence="3" id="KW-1185">Reference proteome</keyword>
<sequence>MTDSKFADWKAIKPSSLDVATNDREMILVYNFLFDGRLDLDKLTQAWAKLCQTWPILSARLRKGANPKSPADWRYLVPPDAEVQAVVEEDMSASCPAERRSLVVDEIDSKIRDFHPFVEGRDLPQDRPTIHPAARVIDSKANSRSKLMLLFASNAALSIDHLFTEDRPVAAAKITRFTDGTSIGLALPHVLCDGPGASEVMRAWAAIANGEGAKIAPLPDLGEDPFAPLAPGGRLAREEVDAAAQSGQKELSPPVGWHAFGLLDTLSLLVNFTWDVVWARPEATMEFRDIFLPSKYLAEQKAAAMAEIMGNGASAAAEGEYVSTSDVIVAVALKRLFAADARGPDDKRLVSFMYAANLRWLSGVSGSVKLPEPYLHNATHTVILPDVPIGHLVHGSSVGALALALRRAILRDSKPEAIRRSLVWRLANAQRLIAFFRPPSFYSAGTNWRAMKLSDISFTKALDSQSSSSATGRPFRVTMQPIFAMPTRNLFVVLGDDPAGGTWVRMTLSAAQWAQVERKG</sequence>
<dbReference type="Pfam" id="PF02458">
    <property type="entry name" value="Transferase"/>
    <property type="match status" value="1"/>
</dbReference>
<organism evidence="2 3">
    <name type="scientific">Tilletia horrida</name>
    <dbReference type="NCBI Taxonomy" id="155126"/>
    <lineage>
        <taxon>Eukaryota</taxon>
        <taxon>Fungi</taxon>
        <taxon>Dikarya</taxon>
        <taxon>Basidiomycota</taxon>
        <taxon>Ustilaginomycotina</taxon>
        <taxon>Exobasidiomycetes</taxon>
        <taxon>Tilletiales</taxon>
        <taxon>Tilletiaceae</taxon>
        <taxon>Tilletia</taxon>
    </lineage>
</organism>
<name>A0AAN6G8B6_9BASI</name>
<dbReference type="Proteomes" id="UP001176521">
    <property type="component" value="Unassembled WGS sequence"/>
</dbReference>
<dbReference type="InterPro" id="IPR051283">
    <property type="entry name" value="Sec_Metabolite_Acyltrans"/>
</dbReference>
<dbReference type="EMBL" id="JAPDMQ010000565">
    <property type="protein sequence ID" value="KAK0522729.1"/>
    <property type="molecule type" value="Genomic_DNA"/>
</dbReference>
<evidence type="ECO:0000256" key="1">
    <source>
        <dbReference type="ARBA" id="ARBA00022679"/>
    </source>
</evidence>
<dbReference type="SUPFAM" id="SSF52777">
    <property type="entry name" value="CoA-dependent acyltransferases"/>
    <property type="match status" value="1"/>
</dbReference>
<comment type="caution">
    <text evidence="2">The sequence shown here is derived from an EMBL/GenBank/DDBJ whole genome shotgun (WGS) entry which is preliminary data.</text>
</comment>
<evidence type="ECO:0000313" key="3">
    <source>
        <dbReference type="Proteomes" id="UP001176521"/>
    </source>
</evidence>
<dbReference type="InterPro" id="IPR023213">
    <property type="entry name" value="CAT-like_dom_sf"/>
</dbReference>